<evidence type="ECO:0000313" key="2">
    <source>
        <dbReference type="Proteomes" id="UP001159363"/>
    </source>
</evidence>
<keyword evidence="2" id="KW-1185">Reference proteome</keyword>
<comment type="caution">
    <text evidence="1">The sequence shown here is derived from an EMBL/GenBank/DDBJ whole genome shotgun (WGS) entry which is preliminary data.</text>
</comment>
<dbReference type="Proteomes" id="UP001159363">
    <property type="component" value="Chromosome 8"/>
</dbReference>
<gene>
    <name evidence="1" type="ORF">PR048_023567</name>
</gene>
<name>A0ABQ9GUH5_9NEOP</name>
<sequence>MESLDSGQLPETVKTFLNRVNQGEVVERKNTAIGEAIMSARRPRSYISPTLLGIGVYIHWHHASRHLIYSQQSFILCKLQGGSKVRYESSALEHDRANTGGSKKGYIQHAFYSADFSIRIVTGHGTFHSMGGVRFITPAQNQESMIVNRLLHPPSANTIATRGKLQVNCYKNSALPGLNGINVRELDTVSDSTARSVKNAIAADVLWSSRC</sequence>
<organism evidence="1 2">
    <name type="scientific">Dryococelus australis</name>
    <dbReference type="NCBI Taxonomy" id="614101"/>
    <lineage>
        <taxon>Eukaryota</taxon>
        <taxon>Metazoa</taxon>
        <taxon>Ecdysozoa</taxon>
        <taxon>Arthropoda</taxon>
        <taxon>Hexapoda</taxon>
        <taxon>Insecta</taxon>
        <taxon>Pterygota</taxon>
        <taxon>Neoptera</taxon>
        <taxon>Polyneoptera</taxon>
        <taxon>Phasmatodea</taxon>
        <taxon>Verophasmatodea</taxon>
        <taxon>Anareolatae</taxon>
        <taxon>Phasmatidae</taxon>
        <taxon>Eurycanthinae</taxon>
        <taxon>Dryococelus</taxon>
    </lineage>
</organism>
<evidence type="ECO:0000313" key="1">
    <source>
        <dbReference type="EMBL" id="KAJ8875669.1"/>
    </source>
</evidence>
<dbReference type="EMBL" id="JARBHB010000009">
    <property type="protein sequence ID" value="KAJ8875669.1"/>
    <property type="molecule type" value="Genomic_DNA"/>
</dbReference>
<protein>
    <submittedName>
        <fullName evidence="1">Uncharacterized protein</fullName>
    </submittedName>
</protein>
<accession>A0ABQ9GUH5</accession>
<reference evidence="1 2" key="1">
    <citation type="submission" date="2023-02" db="EMBL/GenBank/DDBJ databases">
        <title>LHISI_Scaffold_Assembly.</title>
        <authorList>
            <person name="Stuart O.P."/>
            <person name="Cleave R."/>
            <person name="Magrath M.J.L."/>
            <person name="Mikheyev A.S."/>
        </authorList>
    </citation>
    <scope>NUCLEOTIDE SEQUENCE [LARGE SCALE GENOMIC DNA]</scope>
    <source>
        <strain evidence="1">Daus_M_001</strain>
        <tissue evidence="1">Leg muscle</tissue>
    </source>
</reference>
<proteinExistence type="predicted"/>